<gene>
    <name evidence="3" type="ORF">DU002_11415</name>
</gene>
<keyword evidence="1" id="KW-0812">Transmembrane</keyword>
<feature type="transmembrane region" description="Helical" evidence="1">
    <location>
        <begin position="191"/>
        <end position="211"/>
    </location>
</feature>
<keyword evidence="1" id="KW-0472">Membrane</keyword>
<feature type="transmembrane region" description="Helical" evidence="1">
    <location>
        <begin position="159"/>
        <end position="179"/>
    </location>
</feature>
<protein>
    <submittedName>
        <fullName evidence="3">DUF2007 domain-containing protein</fullName>
    </submittedName>
</protein>
<feature type="domain" description="DUF2007" evidence="2">
    <location>
        <begin position="13"/>
        <end position="66"/>
    </location>
</feature>
<proteinExistence type="predicted"/>
<dbReference type="OrthoDB" id="8480302at2"/>
<keyword evidence="1" id="KW-1133">Transmembrane helix</keyword>
<dbReference type="InterPro" id="IPR018551">
    <property type="entry name" value="DUF2007"/>
</dbReference>
<evidence type="ECO:0000313" key="4">
    <source>
        <dbReference type="Proteomes" id="UP000252558"/>
    </source>
</evidence>
<evidence type="ECO:0000313" key="3">
    <source>
        <dbReference type="EMBL" id="RCU49519.1"/>
    </source>
</evidence>
<dbReference type="Gene3D" id="3.30.70.790">
    <property type="entry name" value="UreE, C-terminal domain"/>
    <property type="match status" value="1"/>
</dbReference>
<dbReference type="RefSeq" id="WP_114338515.1">
    <property type="nucleotide sequence ID" value="NZ_QPID01000006.1"/>
</dbReference>
<dbReference type="Proteomes" id="UP000252558">
    <property type="component" value="Unassembled WGS sequence"/>
</dbReference>
<accession>A0A368NJB3</accession>
<comment type="caution">
    <text evidence="3">The sequence shown here is derived from an EMBL/GenBank/DDBJ whole genome shotgun (WGS) entry which is preliminary data.</text>
</comment>
<dbReference type="SUPFAM" id="SSF54913">
    <property type="entry name" value="GlnB-like"/>
    <property type="match status" value="1"/>
</dbReference>
<dbReference type="EMBL" id="QPID01000006">
    <property type="protein sequence ID" value="RCU49519.1"/>
    <property type="molecule type" value="Genomic_DNA"/>
</dbReference>
<organism evidence="3 4">
    <name type="scientific">Corallincola holothuriorum</name>
    <dbReference type="NCBI Taxonomy" id="2282215"/>
    <lineage>
        <taxon>Bacteria</taxon>
        <taxon>Pseudomonadati</taxon>
        <taxon>Pseudomonadota</taxon>
        <taxon>Gammaproteobacteria</taxon>
        <taxon>Alteromonadales</taxon>
        <taxon>Psychromonadaceae</taxon>
        <taxon>Corallincola</taxon>
    </lineage>
</organism>
<keyword evidence="4" id="KW-1185">Reference proteome</keyword>
<evidence type="ECO:0000256" key="1">
    <source>
        <dbReference type="SAM" id="Phobius"/>
    </source>
</evidence>
<sequence>MTGSVVVAIFDFPYEAQIARDNLELSGIPAVVANEHVASMQLGNSAGGIRLLVLAEHLERARLVLASDHSKDVSDELGEKEEQVVVSATTDVEVNYVALAESSSSASTLVKKQSLESMRCLAVRPERIVWQPLSGTRTSERSHRMQLTVGDNIGFRTTISAYLVSFLPLLIGVVLVIALSHKPIRSLSIETSQWISYAFFILLLFISWQTLMDKITTPDFDLKGARFIQNHRVWWWPWRVRKESFAYRRYSCFAVY</sequence>
<dbReference type="InterPro" id="IPR011322">
    <property type="entry name" value="N-reg_PII-like_a/b"/>
</dbReference>
<evidence type="ECO:0000259" key="2">
    <source>
        <dbReference type="Pfam" id="PF09413"/>
    </source>
</evidence>
<reference evidence="3 4" key="1">
    <citation type="submission" date="2018-07" db="EMBL/GenBank/DDBJ databases">
        <title>Corallincola holothuriorum sp. nov., a new facultative anaerobe isolated from sea cucumber Apostichopus japonicus.</title>
        <authorList>
            <person name="Xia H."/>
        </authorList>
    </citation>
    <scope>NUCLEOTIDE SEQUENCE [LARGE SCALE GENOMIC DNA]</scope>
    <source>
        <strain evidence="3 4">C4</strain>
    </source>
</reference>
<name>A0A368NJB3_9GAMM</name>
<dbReference type="Pfam" id="PF09413">
    <property type="entry name" value="DUF2007"/>
    <property type="match status" value="1"/>
</dbReference>
<dbReference type="AlphaFoldDB" id="A0A368NJB3"/>